<keyword evidence="2" id="KW-1185">Reference proteome</keyword>
<accession>A0A422MVM0</accession>
<evidence type="ECO:0000313" key="2">
    <source>
        <dbReference type="Proteomes" id="UP000283634"/>
    </source>
</evidence>
<comment type="caution">
    <text evidence="1">The sequence shown here is derived from an EMBL/GenBank/DDBJ whole genome shotgun (WGS) entry which is preliminary data.</text>
</comment>
<dbReference type="Proteomes" id="UP000283634">
    <property type="component" value="Unassembled WGS sequence"/>
</dbReference>
<dbReference type="AlphaFoldDB" id="A0A422MVM0"/>
<name>A0A422MVM0_TRYRA</name>
<feature type="non-terminal residue" evidence="1">
    <location>
        <position position="1"/>
    </location>
</feature>
<protein>
    <submittedName>
        <fullName evidence="1">Uncharacterized protein</fullName>
    </submittedName>
</protein>
<proteinExistence type="predicted"/>
<reference evidence="1 2" key="1">
    <citation type="journal article" date="2018" name="BMC Genomics">
        <title>Genomic comparison of Trypanosoma conorhini and Trypanosoma rangeli to Trypanosoma cruzi strains of high and low virulence.</title>
        <authorList>
            <person name="Bradwell K.R."/>
            <person name="Koparde V.N."/>
            <person name="Matveyev A.V."/>
            <person name="Serrano M.G."/>
            <person name="Alves J.M."/>
            <person name="Parikh H."/>
            <person name="Huang B."/>
            <person name="Lee V."/>
            <person name="Espinosa-Alvarez O."/>
            <person name="Ortiz P.A."/>
            <person name="Costa-Martins A.G."/>
            <person name="Teixeira M.M."/>
            <person name="Buck G.A."/>
        </authorList>
    </citation>
    <scope>NUCLEOTIDE SEQUENCE [LARGE SCALE GENOMIC DNA]</scope>
    <source>
        <strain evidence="1 2">AM80</strain>
    </source>
</reference>
<sequence>VDFWWQRTRVGSVPQMPGTLGCAAEWANESSVEATADDTRRALFDTGGSPSPSRSSVGAAIFMARFSTRLATTLRSGCGTTSAHAVCLHLAAGHRSLRRAAISLCAWMRKWDVLRGFRPAPGAGHATVETRGDGPRAALL</sequence>
<dbReference type="EMBL" id="MKGL01000580">
    <property type="protein sequence ID" value="RNE97282.1"/>
    <property type="molecule type" value="Genomic_DNA"/>
</dbReference>
<gene>
    <name evidence="1" type="ORF">TraAM80_09526</name>
</gene>
<evidence type="ECO:0000313" key="1">
    <source>
        <dbReference type="EMBL" id="RNE97282.1"/>
    </source>
</evidence>
<organism evidence="1 2">
    <name type="scientific">Trypanosoma rangeli</name>
    <dbReference type="NCBI Taxonomy" id="5698"/>
    <lineage>
        <taxon>Eukaryota</taxon>
        <taxon>Discoba</taxon>
        <taxon>Euglenozoa</taxon>
        <taxon>Kinetoplastea</taxon>
        <taxon>Metakinetoplastina</taxon>
        <taxon>Trypanosomatida</taxon>
        <taxon>Trypanosomatidae</taxon>
        <taxon>Trypanosoma</taxon>
        <taxon>Herpetosoma</taxon>
    </lineage>
</organism>
<dbReference type="GeneID" id="40333459"/>
<dbReference type="RefSeq" id="XP_029234045.1">
    <property type="nucleotide sequence ID" value="XM_029386205.1"/>
</dbReference>